<comment type="caution">
    <text evidence="1">The sequence shown here is derived from an EMBL/GenBank/DDBJ whole genome shotgun (WGS) entry which is preliminary data.</text>
</comment>
<keyword evidence="3" id="KW-1185">Reference proteome</keyword>
<evidence type="ECO:0000313" key="1">
    <source>
        <dbReference type="EMBL" id="CAI9957259.1"/>
    </source>
</evidence>
<dbReference type="EMBL" id="CAXDID020000067">
    <property type="protein sequence ID" value="CAL6012897.1"/>
    <property type="molecule type" value="Genomic_DNA"/>
</dbReference>
<proteinExistence type="predicted"/>
<reference evidence="2 3" key="2">
    <citation type="submission" date="2024-07" db="EMBL/GenBank/DDBJ databases">
        <authorList>
            <person name="Akdeniz Z."/>
        </authorList>
    </citation>
    <scope>NUCLEOTIDE SEQUENCE [LARGE SCALE GENOMIC DNA]</scope>
</reference>
<dbReference type="EMBL" id="CATOUU010000884">
    <property type="protein sequence ID" value="CAI9957259.1"/>
    <property type="molecule type" value="Genomic_DNA"/>
</dbReference>
<dbReference type="AlphaFoldDB" id="A0AA86QQF9"/>
<name>A0AA86QQF9_9EUKA</name>
<dbReference type="Proteomes" id="UP001642409">
    <property type="component" value="Unassembled WGS sequence"/>
</dbReference>
<reference evidence="1" key="1">
    <citation type="submission" date="2023-06" db="EMBL/GenBank/DDBJ databases">
        <authorList>
            <person name="Kurt Z."/>
        </authorList>
    </citation>
    <scope>NUCLEOTIDE SEQUENCE</scope>
</reference>
<organism evidence="1">
    <name type="scientific">Hexamita inflata</name>
    <dbReference type="NCBI Taxonomy" id="28002"/>
    <lineage>
        <taxon>Eukaryota</taxon>
        <taxon>Metamonada</taxon>
        <taxon>Diplomonadida</taxon>
        <taxon>Hexamitidae</taxon>
        <taxon>Hexamitinae</taxon>
        <taxon>Hexamita</taxon>
    </lineage>
</organism>
<accession>A0AA86QQF9</accession>
<gene>
    <name evidence="2" type="ORF">HINF_LOCUS23526</name>
    <name evidence="1" type="ORF">HINF_LOCUS44904</name>
</gene>
<evidence type="ECO:0000313" key="3">
    <source>
        <dbReference type="Proteomes" id="UP001642409"/>
    </source>
</evidence>
<sequence>MYVYSSQIQSGQTKILKLNLRIDNNLVIILYFGAVEHSLFSSSKSEMESFSTSYYNYSACSISTFRNTDESCTFQPLEQSALDEIVASRFSSSGQPLKVKSKRQAGRKCLLTQHQFRSITVKALAALLDPEPWISESIKSFSNFQLAELIEAVGKRFWDTVLFKREVQHQRFEVLL</sequence>
<protein>
    <submittedName>
        <fullName evidence="2">Hypothetical_protein</fullName>
    </submittedName>
</protein>
<evidence type="ECO:0000313" key="2">
    <source>
        <dbReference type="EMBL" id="CAL6012897.1"/>
    </source>
</evidence>